<feature type="region of interest" description="Disordered" evidence="1">
    <location>
        <begin position="20"/>
        <end position="64"/>
    </location>
</feature>
<gene>
    <name evidence="2" type="ORF">GCM10009863_62540</name>
</gene>
<sequence>MFGASYALGAVLTLFLKVSSRTDTPAPDGEPSLYRQRATASRAGPRQGPLPADPWPTKLRRWNA</sequence>
<organism evidence="2 3">
    <name type="scientific">Streptomyces axinellae</name>
    <dbReference type="NCBI Taxonomy" id="552788"/>
    <lineage>
        <taxon>Bacteria</taxon>
        <taxon>Bacillati</taxon>
        <taxon>Actinomycetota</taxon>
        <taxon>Actinomycetes</taxon>
        <taxon>Kitasatosporales</taxon>
        <taxon>Streptomycetaceae</taxon>
        <taxon>Streptomyces</taxon>
    </lineage>
</organism>
<reference evidence="2 3" key="1">
    <citation type="journal article" date="2019" name="Int. J. Syst. Evol. Microbiol.">
        <title>The Global Catalogue of Microorganisms (GCM) 10K type strain sequencing project: providing services to taxonomists for standard genome sequencing and annotation.</title>
        <authorList>
            <consortium name="The Broad Institute Genomics Platform"/>
            <consortium name="The Broad Institute Genome Sequencing Center for Infectious Disease"/>
            <person name="Wu L."/>
            <person name="Ma J."/>
        </authorList>
    </citation>
    <scope>NUCLEOTIDE SEQUENCE [LARGE SCALE GENOMIC DNA]</scope>
    <source>
        <strain evidence="2 3">JCM 16373</strain>
    </source>
</reference>
<accession>A0ABN3QX44</accession>
<comment type="caution">
    <text evidence="2">The sequence shown here is derived from an EMBL/GenBank/DDBJ whole genome shotgun (WGS) entry which is preliminary data.</text>
</comment>
<protein>
    <submittedName>
        <fullName evidence="2">Uncharacterized protein</fullName>
    </submittedName>
</protein>
<evidence type="ECO:0000313" key="3">
    <source>
        <dbReference type="Proteomes" id="UP001501447"/>
    </source>
</evidence>
<dbReference type="Proteomes" id="UP001501447">
    <property type="component" value="Unassembled WGS sequence"/>
</dbReference>
<dbReference type="EMBL" id="BAAARJ010000029">
    <property type="protein sequence ID" value="GAA2637332.1"/>
    <property type="molecule type" value="Genomic_DNA"/>
</dbReference>
<proteinExistence type="predicted"/>
<name>A0ABN3QX44_9ACTN</name>
<evidence type="ECO:0000313" key="2">
    <source>
        <dbReference type="EMBL" id="GAA2637332.1"/>
    </source>
</evidence>
<keyword evidence="3" id="KW-1185">Reference proteome</keyword>
<evidence type="ECO:0000256" key="1">
    <source>
        <dbReference type="SAM" id="MobiDB-lite"/>
    </source>
</evidence>